<comment type="similarity">
    <text evidence="2 8">Belongs to the 4-toluene sulfonate uptake permease (TSUP) (TC 2.A.102) family.</text>
</comment>
<reference evidence="9 10" key="1">
    <citation type="submission" date="2017-03" db="EMBL/GenBank/DDBJ databases">
        <authorList>
            <person name="Afonso C.L."/>
            <person name="Miller P.J."/>
            <person name="Scott M.A."/>
            <person name="Spackman E."/>
            <person name="Goraichik I."/>
            <person name="Dimitrov K.M."/>
            <person name="Suarez D.L."/>
            <person name="Swayne D.E."/>
        </authorList>
    </citation>
    <scope>NUCLEOTIDE SEQUENCE [LARGE SCALE GENOMIC DNA]</scope>
    <source>
        <strain evidence="9 10">CECT 8397</strain>
    </source>
</reference>
<evidence type="ECO:0000256" key="2">
    <source>
        <dbReference type="ARBA" id="ARBA00009142"/>
    </source>
</evidence>
<accession>A0A1Y5RVH5</accession>
<feature type="transmembrane region" description="Helical" evidence="8">
    <location>
        <begin position="98"/>
        <end position="115"/>
    </location>
</feature>
<evidence type="ECO:0000313" key="10">
    <source>
        <dbReference type="Proteomes" id="UP000193623"/>
    </source>
</evidence>
<dbReference type="Proteomes" id="UP000193623">
    <property type="component" value="Unassembled WGS sequence"/>
</dbReference>
<feature type="transmembrane region" description="Helical" evidence="8">
    <location>
        <begin position="127"/>
        <end position="144"/>
    </location>
</feature>
<dbReference type="Pfam" id="PF01925">
    <property type="entry name" value="TauE"/>
    <property type="match status" value="1"/>
</dbReference>
<keyword evidence="7 8" id="KW-0472">Membrane</keyword>
<keyword evidence="6 8" id="KW-1133">Transmembrane helix</keyword>
<keyword evidence="5 8" id="KW-0812">Transmembrane</keyword>
<evidence type="ECO:0000256" key="3">
    <source>
        <dbReference type="ARBA" id="ARBA00022448"/>
    </source>
</evidence>
<evidence type="ECO:0000256" key="1">
    <source>
        <dbReference type="ARBA" id="ARBA00004651"/>
    </source>
</evidence>
<feature type="transmembrane region" description="Helical" evidence="8">
    <location>
        <begin position="195"/>
        <end position="217"/>
    </location>
</feature>
<dbReference type="OrthoDB" id="7028171at2"/>
<dbReference type="GO" id="GO:0005886">
    <property type="term" value="C:plasma membrane"/>
    <property type="evidence" value="ECO:0007669"/>
    <property type="project" value="UniProtKB-SubCell"/>
</dbReference>
<dbReference type="PANTHER" id="PTHR30269:SF37">
    <property type="entry name" value="MEMBRANE TRANSPORTER PROTEIN"/>
    <property type="match status" value="1"/>
</dbReference>
<dbReference type="InterPro" id="IPR052017">
    <property type="entry name" value="TSUP"/>
</dbReference>
<feature type="transmembrane region" description="Helical" evidence="8">
    <location>
        <begin position="41"/>
        <end position="63"/>
    </location>
</feature>
<feature type="transmembrane region" description="Helical" evidence="8">
    <location>
        <begin position="223"/>
        <end position="242"/>
    </location>
</feature>
<keyword evidence="3" id="KW-0813">Transport</keyword>
<evidence type="ECO:0000256" key="8">
    <source>
        <dbReference type="RuleBase" id="RU363041"/>
    </source>
</evidence>
<proteinExistence type="inferred from homology"/>
<evidence type="ECO:0000256" key="7">
    <source>
        <dbReference type="ARBA" id="ARBA00023136"/>
    </source>
</evidence>
<dbReference type="AlphaFoldDB" id="A0A1Y5RVH5"/>
<gene>
    <name evidence="9" type="ORF">PSJ8397_01065</name>
</gene>
<keyword evidence="10" id="KW-1185">Reference proteome</keyword>
<evidence type="ECO:0000313" key="9">
    <source>
        <dbReference type="EMBL" id="SLN26503.1"/>
    </source>
</evidence>
<dbReference type="PANTHER" id="PTHR30269">
    <property type="entry name" value="TRANSMEMBRANE PROTEIN YFCA"/>
    <property type="match status" value="1"/>
</dbReference>
<evidence type="ECO:0000256" key="6">
    <source>
        <dbReference type="ARBA" id="ARBA00022989"/>
    </source>
</evidence>
<evidence type="ECO:0000256" key="5">
    <source>
        <dbReference type="ARBA" id="ARBA00022692"/>
    </source>
</evidence>
<comment type="subcellular location">
    <subcellularLocation>
        <location evidence="1 8">Cell membrane</location>
        <topology evidence="1 8">Multi-pass membrane protein</topology>
    </subcellularLocation>
</comment>
<keyword evidence="4 8" id="KW-1003">Cell membrane</keyword>
<dbReference type="EMBL" id="FWFT01000002">
    <property type="protein sequence ID" value="SLN26503.1"/>
    <property type="molecule type" value="Genomic_DNA"/>
</dbReference>
<feature type="transmembrane region" description="Helical" evidence="8">
    <location>
        <begin position="164"/>
        <end position="183"/>
    </location>
</feature>
<name>A0A1Y5RVH5_9RHOB</name>
<protein>
    <recommendedName>
        <fullName evidence="8">Probable membrane transporter protein</fullName>
    </recommendedName>
</protein>
<feature type="transmembrane region" description="Helical" evidence="8">
    <location>
        <begin position="70"/>
        <end position="92"/>
    </location>
</feature>
<sequence length="250" mass="26919">MDGSTFWILALVAAFCVGLSKGGAPAFGALAVPILSLTISPLVAAGLLLPVFVFSDVFGIWTYRKYIHLGVLKVAVFGILVGTAVGWATASIVTEDHVRVLIGVIGLAFSLNYILRSKPGDAARPITWGRGLLWTSVAGFTSFVSHSGAPPWQVWTLPLKLPKMVFAGTSTAGFAIMNALKIIPYWHLGQLQLQSLWITAVLFLPALGGVWVAYRLIKVLPDRVFYAVVTWMLLAVSIKLIWDGLGGLWA</sequence>
<dbReference type="RefSeq" id="WP_085863545.1">
    <property type="nucleotide sequence ID" value="NZ_FWFT01000002.1"/>
</dbReference>
<evidence type="ECO:0000256" key="4">
    <source>
        <dbReference type="ARBA" id="ARBA00022475"/>
    </source>
</evidence>
<dbReference type="InterPro" id="IPR002781">
    <property type="entry name" value="TM_pro_TauE-like"/>
</dbReference>
<organism evidence="9 10">
    <name type="scientific">Pseudooctadecabacter jejudonensis</name>
    <dbReference type="NCBI Taxonomy" id="1391910"/>
    <lineage>
        <taxon>Bacteria</taxon>
        <taxon>Pseudomonadati</taxon>
        <taxon>Pseudomonadota</taxon>
        <taxon>Alphaproteobacteria</taxon>
        <taxon>Rhodobacterales</taxon>
        <taxon>Paracoccaceae</taxon>
        <taxon>Pseudooctadecabacter</taxon>
    </lineage>
</organism>